<gene>
    <name evidence="1" type="ORF">IW261DRAFT_1569070</name>
</gene>
<sequence>MIAKHERELKAEKAKRAKHAARKLIDAVHEVPPSVVGVSKGKPGQKHKEVGSLDDRLGVVPQKCSKGSSIGGLTKNWEAVYMQSNALVSNTSVDEATDSQFDQGGVLEKEEAHKATMVARAAKGGCKSEIKREHDIVMQPAAVANIDKEGEKKPAKMRTQWTNKDLPLSSHHLHIWQQKVVPHIIDWSTTLADPFGSNNHPNFKDVVMQEWIRFFGNLQESMQYEGQSIKQ</sequence>
<evidence type="ECO:0000313" key="1">
    <source>
        <dbReference type="EMBL" id="KAK0474072.1"/>
    </source>
</evidence>
<evidence type="ECO:0000313" key="2">
    <source>
        <dbReference type="Proteomes" id="UP001175227"/>
    </source>
</evidence>
<comment type="caution">
    <text evidence="1">The sequence shown here is derived from an EMBL/GenBank/DDBJ whole genome shotgun (WGS) entry which is preliminary data.</text>
</comment>
<accession>A0AA39TZ85</accession>
<protein>
    <submittedName>
        <fullName evidence="1">Uncharacterized protein</fullName>
    </submittedName>
</protein>
<dbReference type="AlphaFoldDB" id="A0AA39TZ85"/>
<dbReference type="EMBL" id="JAUEPR010000029">
    <property type="protein sequence ID" value="KAK0474072.1"/>
    <property type="molecule type" value="Genomic_DNA"/>
</dbReference>
<organism evidence="1 2">
    <name type="scientific">Armillaria novae-zelandiae</name>
    <dbReference type="NCBI Taxonomy" id="153914"/>
    <lineage>
        <taxon>Eukaryota</taxon>
        <taxon>Fungi</taxon>
        <taxon>Dikarya</taxon>
        <taxon>Basidiomycota</taxon>
        <taxon>Agaricomycotina</taxon>
        <taxon>Agaricomycetes</taxon>
        <taxon>Agaricomycetidae</taxon>
        <taxon>Agaricales</taxon>
        <taxon>Marasmiineae</taxon>
        <taxon>Physalacriaceae</taxon>
        <taxon>Armillaria</taxon>
    </lineage>
</organism>
<keyword evidence="2" id="KW-1185">Reference proteome</keyword>
<dbReference type="Proteomes" id="UP001175227">
    <property type="component" value="Unassembled WGS sequence"/>
</dbReference>
<proteinExistence type="predicted"/>
<name>A0AA39TZ85_9AGAR</name>
<reference evidence="1" key="1">
    <citation type="submission" date="2023-06" db="EMBL/GenBank/DDBJ databases">
        <authorList>
            <consortium name="Lawrence Berkeley National Laboratory"/>
            <person name="Ahrendt S."/>
            <person name="Sahu N."/>
            <person name="Indic B."/>
            <person name="Wong-Bajracharya J."/>
            <person name="Merenyi Z."/>
            <person name="Ke H.-M."/>
            <person name="Monk M."/>
            <person name="Kocsube S."/>
            <person name="Drula E."/>
            <person name="Lipzen A."/>
            <person name="Balint B."/>
            <person name="Henrissat B."/>
            <person name="Andreopoulos B."/>
            <person name="Martin F.M."/>
            <person name="Harder C.B."/>
            <person name="Rigling D."/>
            <person name="Ford K.L."/>
            <person name="Foster G.D."/>
            <person name="Pangilinan J."/>
            <person name="Papanicolaou A."/>
            <person name="Barry K."/>
            <person name="LaButti K."/>
            <person name="Viragh M."/>
            <person name="Koriabine M."/>
            <person name="Yan M."/>
            <person name="Riley R."/>
            <person name="Champramary S."/>
            <person name="Plett K.L."/>
            <person name="Tsai I.J."/>
            <person name="Slot J."/>
            <person name="Sipos G."/>
            <person name="Plett J."/>
            <person name="Nagy L.G."/>
            <person name="Grigoriev I.V."/>
        </authorList>
    </citation>
    <scope>NUCLEOTIDE SEQUENCE</scope>
    <source>
        <strain evidence="1">ICMP 16352</strain>
    </source>
</reference>